<dbReference type="GO" id="GO:0016020">
    <property type="term" value="C:membrane"/>
    <property type="evidence" value="ECO:0007669"/>
    <property type="project" value="UniProtKB-SubCell"/>
</dbReference>
<keyword evidence="7" id="KW-1133">Transmembrane helix</keyword>
<keyword evidence="18" id="KW-1185">Reference proteome</keyword>
<gene>
    <name evidence="17" type="ORF">G7Z17_g6223</name>
</gene>
<protein>
    <recommendedName>
        <fullName evidence="14">Protein SERAC1</fullName>
    </recommendedName>
    <alternativeName>
        <fullName evidence="15">Serine active site-containing protein 1</fullName>
    </alternativeName>
</protein>
<keyword evidence="10" id="KW-0472">Membrane</keyword>
<keyword evidence="8" id="KW-0443">Lipid metabolism</keyword>
<dbReference type="SUPFAM" id="SSF53474">
    <property type="entry name" value="alpha/beta-Hydrolases"/>
    <property type="match status" value="1"/>
</dbReference>
<dbReference type="GO" id="GO:0005783">
    <property type="term" value="C:endoplasmic reticulum"/>
    <property type="evidence" value="ECO:0007669"/>
    <property type="project" value="UniProtKB-SubCell"/>
</dbReference>
<organism evidence="17 18">
    <name type="scientific">Cylindrodendrum hubeiense</name>
    <dbReference type="NCBI Taxonomy" id="595255"/>
    <lineage>
        <taxon>Eukaryota</taxon>
        <taxon>Fungi</taxon>
        <taxon>Dikarya</taxon>
        <taxon>Ascomycota</taxon>
        <taxon>Pezizomycotina</taxon>
        <taxon>Sordariomycetes</taxon>
        <taxon>Hypocreomycetidae</taxon>
        <taxon>Hypocreales</taxon>
        <taxon>Nectriaceae</taxon>
        <taxon>Cylindrodendrum</taxon>
    </lineage>
</organism>
<evidence type="ECO:0000256" key="10">
    <source>
        <dbReference type="ARBA" id="ARBA00023136"/>
    </source>
</evidence>
<comment type="caution">
    <text evidence="17">The sequence shown here is derived from an EMBL/GenBank/DDBJ whole genome shotgun (WGS) entry which is preliminary data.</text>
</comment>
<proteinExistence type="inferred from homology"/>
<keyword evidence="12" id="KW-1208">Phospholipid metabolism</keyword>
<dbReference type="EMBL" id="JAANBB010000116">
    <property type="protein sequence ID" value="KAF7549666.1"/>
    <property type="molecule type" value="Genomic_DNA"/>
</dbReference>
<evidence type="ECO:0000313" key="17">
    <source>
        <dbReference type="EMBL" id="KAF7549666.1"/>
    </source>
</evidence>
<reference evidence="17" key="1">
    <citation type="submission" date="2020-03" db="EMBL/GenBank/DDBJ databases">
        <title>Draft Genome Sequence of Cylindrodendrum hubeiense.</title>
        <authorList>
            <person name="Buettner E."/>
            <person name="Kellner H."/>
        </authorList>
    </citation>
    <scope>NUCLEOTIDE SEQUENCE</scope>
    <source>
        <strain evidence="17">IHI 201604</strain>
    </source>
</reference>
<dbReference type="InterPro" id="IPR016024">
    <property type="entry name" value="ARM-type_fold"/>
</dbReference>
<dbReference type="Pfam" id="PF23238">
    <property type="entry name" value="DUF7068"/>
    <property type="match status" value="1"/>
</dbReference>
<comment type="similarity">
    <text evidence="13">Belongs to the SERAC1 family.</text>
</comment>
<evidence type="ECO:0000256" key="6">
    <source>
        <dbReference type="ARBA" id="ARBA00022824"/>
    </source>
</evidence>
<dbReference type="PANTHER" id="PTHR48182">
    <property type="entry name" value="PROTEIN SERAC1"/>
    <property type="match status" value="1"/>
</dbReference>
<keyword evidence="4" id="KW-0444">Lipid biosynthesis</keyword>
<keyword evidence="9" id="KW-0496">Mitochondrion</keyword>
<evidence type="ECO:0000259" key="16">
    <source>
        <dbReference type="Pfam" id="PF23238"/>
    </source>
</evidence>
<dbReference type="InterPro" id="IPR052374">
    <property type="entry name" value="SERAC1"/>
</dbReference>
<evidence type="ECO:0000256" key="13">
    <source>
        <dbReference type="ARBA" id="ARBA00038024"/>
    </source>
</evidence>
<evidence type="ECO:0000256" key="4">
    <source>
        <dbReference type="ARBA" id="ARBA00022516"/>
    </source>
</evidence>
<evidence type="ECO:0000313" key="18">
    <source>
        <dbReference type="Proteomes" id="UP000722485"/>
    </source>
</evidence>
<name>A0A9P5HAB4_9HYPO</name>
<comment type="subcellular location">
    <subcellularLocation>
        <location evidence="3">Endoplasmic reticulum</location>
    </subcellularLocation>
    <subcellularLocation>
        <location evidence="1">Membrane</location>
        <topology evidence="1">Single-pass membrane protein</topology>
    </subcellularLocation>
    <subcellularLocation>
        <location evidence="2">Mitochondrion</location>
    </subcellularLocation>
</comment>
<keyword evidence="11" id="KW-0594">Phospholipid biosynthesis</keyword>
<feature type="domain" description="DUF7068" evidence="16">
    <location>
        <begin position="380"/>
        <end position="419"/>
    </location>
</feature>
<evidence type="ECO:0000256" key="7">
    <source>
        <dbReference type="ARBA" id="ARBA00022989"/>
    </source>
</evidence>
<evidence type="ECO:0000256" key="14">
    <source>
        <dbReference type="ARBA" id="ARBA00040991"/>
    </source>
</evidence>
<evidence type="ECO:0000256" key="3">
    <source>
        <dbReference type="ARBA" id="ARBA00004240"/>
    </source>
</evidence>
<dbReference type="Proteomes" id="UP000722485">
    <property type="component" value="Unassembled WGS sequence"/>
</dbReference>
<evidence type="ECO:0000256" key="9">
    <source>
        <dbReference type="ARBA" id="ARBA00023128"/>
    </source>
</evidence>
<dbReference type="GO" id="GO:0008654">
    <property type="term" value="P:phospholipid biosynthetic process"/>
    <property type="evidence" value="ECO:0007669"/>
    <property type="project" value="UniProtKB-KW"/>
</dbReference>
<dbReference type="InterPro" id="IPR055496">
    <property type="entry name" value="DUF7068"/>
</dbReference>
<dbReference type="Gene3D" id="1.25.10.10">
    <property type="entry name" value="Leucine-rich Repeat Variant"/>
    <property type="match status" value="2"/>
</dbReference>
<dbReference type="GO" id="GO:0005739">
    <property type="term" value="C:mitochondrion"/>
    <property type="evidence" value="ECO:0007669"/>
    <property type="project" value="UniProtKB-SubCell"/>
</dbReference>
<dbReference type="PANTHER" id="PTHR48182:SF2">
    <property type="entry name" value="PROTEIN SERAC1"/>
    <property type="match status" value="1"/>
</dbReference>
<evidence type="ECO:0000256" key="15">
    <source>
        <dbReference type="ARBA" id="ARBA00041701"/>
    </source>
</evidence>
<keyword evidence="5" id="KW-0812">Transmembrane</keyword>
<dbReference type="InterPro" id="IPR029058">
    <property type="entry name" value="AB_hydrolase_fold"/>
</dbReference>
<dbReference type="InterPro" id="IPR011989">
    <property type="entry name" value="ARM-like"/>
</dbReference>
<dbReference type="AlphaFoldDB" id="A0A9P5HAB4"/>
<dbReference type="Pfam" id="PF13646">
    <property type="entry name" value="HEAT_2"/>
    <property type="match status" value="2"/>
</dbReference>
<evidence type="ECO:0000256" key="5">
    <source>
        <dbReference type="ARBA" id="ARBA00022692"/>
    </source>
</evidence>
<evidence type="ECO:0000256" key="12">
    <source>
        <dbReference type="ARBA" id="ARBA00023264"/>
    </source>
</evidence>
<sequence>MAQQWQGVRLEQIKTSEADEPESDIDIIAIHGLDTKSPDTWMWRSKDPHKPDVNWLADLHMLPSQVKGVRIFTCNWPADLFQDSESTPWTVDEFARRLLAGIQNMRLTSATDNQRKDRPILFITSCLGGIILMKALVIADNSLGNYTSLRKATRGIVFLATPFRGTAFQDIAAWAEPILKAWALLRNRSVTQLLDSVKGSTFDLEELVRTFTRLCQDKDYPCHVHTFYEKHVTILQHKFFPAYLLPLFGQAKLLVDSSSATLDIVPDPMPLDRSHVLMNKFFGPEDSDYTAVAGKIQGIVWKIREGRPLEKADAWIRKECYTADRLKIERLSGDLLSMDQCYINLAIVEQPGQDALDLEVETVGFYPEQVNAYLNMQPRGKEIQVFLEKHQLLQGLMRIPIQLDALCYTWEDFDPKAHSDTMTGIYKAIEKTLWKKDVLRLEKKHDGELVTRSQIGTESVKRLVEHETHLLEGLAFTGLHNDIINFTSEHREAVSECFEHRDILLHKTLPRLSFLRMSDTSLDRHDCNYHFLHLTFQEYFAARYFIRQWTAEKKLLVLTLHSQRGNPNPDVVEVNAKEFMRKEKYNVRYDIFWRFAAGLLHANHDKEQLYEFFQIIEDQPRDLLGPVHQRLVMYCLSEAVLSSEISEFKRLREQLKQWLLFEFALHGRSTLAAEIEFPDEIIEAVLREEPENALVLLLKDPESDAHVRSFAASALAAENALRGRSTMPEKVLGDLMALLNDPDSDIRFNAVKALGQLSAPSKTYQELVTMLREKSVTIQQAAAQALNRQSALSNEVLQALMPLLEDPDPNIRSSAAHVLGGQSAPSKRVMSEEILQDLVILLKDPNSGVRRTAVDALFWQSELSEEVLHDLMALLKDPDATVRSNTSRTLGEQSALSDEILQDLIVSLKVPHSGSRRAKVNALGWKL</sequence>
<evidence type="ECO:0000256" key="2">
    <source>
        <dbReference type="ARBA" id="ARBA00004173"/>
    </source>
</evidence>
<keyword evidence="6" id="KW-0256">Endoplasmic reticulum</keyword>
<accession>A0A9P5HAB4</accession>
<evidence type="ECO:0000256" key="1">
    <source>
        <dbReference type="ARBA" id="ARBA00004167"/>
    </source>
</evidence>
<evidence type="ECO:0000256" key="8">
    <source>
        <dbReference type="ARBA" id="ARBA00023098"/>
    </source>
</evidence>
<dbReference type="SUPFAM" id="SSF48371">
    <property type="entry name" value="ARM repeat"/>
    <property type="match status" value="1"/>
</dbReference>
<evidence type="ECO:0000256" key="11">
    <source>
        <dbReference type="ARBA" id="ARBA00023209"/>
    </source>
</evidence>
<dbReference type="OrthoDB" id="427518at2759"/>